<dbReference type="PROSITE" id="PS50888">
    <property type="entry name" value="BHLH"/>
    <property type="match status" value="1"/>
</dbReference>
<dbReference type="GO" id="GO:0000981">
    <property type="term" value="F:DNA-binding transcription factor activity, RNA polymerase II-specific"/>
    <property type="evidence" value="ECO:0007669"/>
    <property type="project" value="TreeGrafter"/>
</dbReference>
<evidence type="ECO:0000313" key="4">
    <source>
        <dbReference type="RefSeq" id="XP_018493905.1"/>
    </source>
</evidence>
<dbReference type="CDD" id="cd11390">
    <property type="entry name" value="bHLH_TS"/>
    <property type="match status" value="1"/>
</dbReference>
<reference evidence="4" key="1">
    <citation type="submission" date="2025-08" db="UniProtKB">
        <authorList>
            <consortium name="RefSeq"/>
        </authorList>
    </citation>
    <scope>IDENTIFICATION</scope>
</reference>
<dbReference type="GO" id="GO:0000977">
    <property type="term" value="F:RNA polymerase II transcription regulatory region sequence-specific DNA binding"/>
    <property type="evidence" value="ECO:0007669"/>
    <property type="project" value="TreeGrafter"/>
</dbReference>
<keyword evidence="3" id="KW-1185">Reference proteome</keyword>
<evidence type="ECO:0000313" key="3">
    <source>
        <dbReference type="Proteomes" id="UP000694867"/>
    </source>
</evidence>
<gene>
    <name evidence="4" type="primary">LOC108863794</name>
</gene>
<evidence type="ECO:0000256" key="1">
    <source>
        <dbReference type="SAM" id="Coils"/>
    </source>
</evidence>
<dbReference type="RefSeq" id="XP_018493905.1">
    <property type="nucleotide sequence ID" value="XM_018638389.1"/>
</dbReference>
<dbReference type="AlphaFoldDB" id="A0AAJ7L2P0"/>
<dbReference type="Proteomes" id="UP000694867">
    <property type="component" value="Unplaced"/>
</dbReference>
<dbReference type="InterPro" id="IPR050283">
    <property type="entry name" value="E-box_TF_Regulators"/>
</dbReference>
<evidence type="ECO:0000259" key="2">
    <source>
        <dbReference type="PROSITE" id="PS50888"/>
    </source>
</evidence>
<name>A0AAJ7L2P0_9ACAR</name>
<feature type="coiled-coil region" evidence="1">
    <location>
        <begin position="48"/>
        <end position="75"/>
    </location>
</feature>
<dbReference type="SUPFAM" id="SSF47459">
    <property type="entry name" value="HLH, helix-loop-helix DNA-binding domain"/>
    <property type="match status" value="1"/>
</dbReference>
<dbReference type="Pfam" id="PF00010">
    <property type="entry name" value="HLH"/>
    <property type="match status" value="1"/>
</dbReference>
<dbReference type="GeneID" id="108863794"/>
<keyword evidence="1" id="KW-0175">Coiled coil</keyword>
<organism evidence="3 4">
    <name type="scientific">Galendromus occidentalis</name>
    <name type="common">western predatory mite</name>
    <dbReference type="NCBI Taxonomy" id="34638"/>
    <lineage>
        <taxon>Eukaryota</taxon>
        <taxon>Metazoa</taxon>
        <taxon>Ecdysozoa</taxon>
        <taxon>Arthropoda</taxon>
        <taxon>Chelicerata</taxon>
        <taxon>Arachnida</taxon>
        <taxon>Acari</taxon>
        <taxon>Parasitiformes</taxon>
        <taxon>Mesostigmata</taxon>
        <taxon>Gamasina</taxon>
        <taxon>Phytoseioidea</taxon>
        <taxon>Phytoseiidae</taxon>
        <taxon>Typhlodrominae</taxon>
        <taxon>Galendromus</taxon>
    </lineage>
</organism>
<protein>
    <submittedName>
        <fullName evidence="4">Protein atonal homolog 7-like</fullName>
    </submittedName>
</protein>
<dbReference type="PANTHER" id="PTHR23349:SF111">
    <property type="entry name" value="BHLH DOMAIN-CONTAINING PROTEIN"/>
    <property type="match status" value="1"/>
</dbReference>
<dbReference type="Gene3D" id="4.10.280.10">
    <property type="entry name" value="Helix-loop-helix DNA-binding domain"/>
    <property type="match status" value="1"/>
</dbReference>
<feature type="domain" description="BHLH" evidence="2">
    <location>
        <begin position="42"/>
        <end position="93"/>
    </location>
</feature>
<dbReference type="PANTHER" id="PTHR23349">
    <property type="entry name" value="BASIC HELIX-LOOP-HELIX TRANSCRIPTION FACTOR, TWIST"/>
    <property type="match status" value="1"/>
</dbReference>
<dbReference type="SMART" id="SM00353">
    <property type="entry name" value="HLH"/>
    <property type="match status" value="1"/>
</dbReference>
<dbReference type="GO" id="GO:0032502">
    <property type="term" value="P:developmental process"/>
    <property type="evidence" value="ECO:0007669"/>
    <property type="project" value="TreeGrafter"/>
</dbReference>
<dbReference type="KEGG" id="goe:108863794"/>
<accession>A0AAJ7L2P0</accession>
<dbReference type="InterPro" id="IPR011598">
    <property type="entry name" value="bHLH_dom"/>
</dbReference>
<sequence length="138" mass="16528">MEPGAHREHLFLERLEYSDVYRRSPPRKRKRKITEDAEDLVEKRTAANTMERRRMERLNTALDRLREIIPAASDKRVSKIKTLKMAIAYIDYLQKLLLHNEPSGWEPHFPYKYQQRYYEYPHPHSPLDGSLSSYSNPQ</sequence>
<dbReference type="GO" id="GO:0046983">
    <property type="term" value="F:protein dimerization activity"/>
    <property type="evidence" value="ECO:0007669"/>
    <property type="project" value="InterPro"/>
</dbReference>
<dbReference type="InterPro" id="IPR036638">
    <property type="entry name" value="HLH_DNA-bd_sf"/>
</dbReference>
<proteinExistence type="predicted"/>